<organism evidence="7 8">
    <name type="scientific">Owenia fusiformis</name>
    <name type="common">Polychaete worm</name>
    <dbReference type="NCBI Taxonomy" id="6347"/>
    <lineage>
        <taxon>Eukaryota</taxon>
        <taxon>Metazoa</taxon>
        <taxon>Spiralia</taxon>
        <taxon>Lophotrochozoa</taxon>
        <taxon>Annelida</taxon>
        <taxon>Polychaeta</taxon>
        <taxon>Sedentaria</taxon>
        <taxon>Canalipalpata</taxon>
        <taxon>Sabellida</taxon>
        <taxon>Oweniida</taxon>
        <taxon>Oweniidae</taxon>
        <taxon>Owenia</taxon>
    </lineage>
</organism>
<evidence type="ECO:0000256" key="6">
    <source>
        <dbReference type="SAM" id="Phobius"/>
    </source>
</evidence>
<dbReference type="GO" id="GO:0008506">
    <property type="term" value="F:sucrose:proton symporter activity"/>
    <property type="evidence" value="ECO:0007669"/>
    <property type="project" value="TreeGrafter"/>
</dbReference>
<dbReference type="PANTHER" id="PTHR19432">
    <property type="entry name" value="SUGAR TRANSPORTER"/>
    <property type="match status" value="1"/>
</dbReference>
<dbReference type="PANTHER" id="PTHR19432:SF35">
    <property type="entry name" value="SOLUTE CARRIER FAMILY 45 MEMBER 3 ISOFORM X1"/>
    <property type="match status" value="1"/>
</dbReference>
<feature type="transmembrane region" description="Helical" evidence="6">
    <location>
        <begin position="474"/>
        <end position="492"/>
    </location>
</feature>
<evidence type="ECO:0000256" key="5">
    <source>
        <dbReference type="ARBA" id="ARBA00023136"/>
    </source>
</evidence>
<dbReference type="EMBL" id="CAIIXF020000001">
    <property type="protein sequence ID" value="CAH1776037.1"/>
    <property type="molecule type" value="Genomic_DNA"/>
</dbReference>
<evidence type="ECO:0000256" key="3">
    <source>
        <dbReference type="ARBA" id="ARBA00022692"/>
    </source>
</evidence>
<protein>
    <recommendedName>
        <fullName evidence="9">Membrane-associated transporter protein</fullName>
    </recommendedName>
</protein>
<keyword evidence="8" id="KW-1185">Reference proteome</keyword>
<feature type="transmembrane region" description="Helical" evidence="6">
    <location>
        <begin position="544"/>
        <end position="570"/>
    </location>
</feature>
<dbReference type="GO" id="GO:0016020">
    <property type="term" value="C:membrane"/>
    <property type="evidence" value="ECO:0007669"/>
    <property type="project" value="UniProtKB-SubCell"/>
</dbReference>
<comment type="subcellular location">
    <subcellularLocation>
        <location evidence="1">Membrane</location>
        <topology evidence="1">Multi-pass membrane protein</topology>
    </subcellularLocation>
</comment>
<evidence type="ECO:0000256" key="1">
    <source>
        <dbReference type="ARBA" id="ARBA00004141"/>
    </source>
</evidence>
<feature type="transmembrane region" description="Helical" evidence="6">
    <location>
        <begin position="132"/>
        <end position="150"/>
    </location>
</feature>
<dbReference type="SUPFAM" id="SSF103473">
    <property type="entry name" value="MFS general substrate transporter"/>
    <property type="match status" value="1"/>
</dbReference>
<dbReference type="CDD" id="cd17313">
    <property type="entry name" value="MFS_SLC45_SUC"/>
    <property type="match status" value="1"/>
</dbReference>
<evidence type="ECO:0000256" key="4">
    <source>
        <dbReference type="ARBA" id="ARBA00022989"/>
    </source>
</evidence>
<evidence type="ECO:0000313" key="8">
    <source>
        <dbReference type="Proteomes" id="UP000749559"/>
    </source>
</evidence>
<feature type="transmembrane region" description="Helical" evidence="6">
    <location>
        <begin position="498"/>
        <end position="523"/>
    </location>
</feature>
<proteinExistence type="predicted"/>
<feature type="transmembrane region" description="Helical" evidence="6">
    <location>
        <begin position="211"/>
        <end position="232"/>
    </location>
</feature>
<dbReference type="AlphaFoldDB" id="A0A8S4N5J6"/>
<dbReference type="FunFam" id="1.20.1250.20:FF:000493">
    <property type="entry name" value="proton-associated sugar transporter A"/>
    <property type="match status" value="1"/>
</dbReference>
<reference evidence="7" key="1">
    <citation type="submission" date="2022-03" db="EMBL/GenBank/DDBJ databases">
        <authorList>
            <person name="Martin C."/>
        </authorList>
    </citation>
    <scope>NUCLEOTIDE SEQUENCE</scope>
</reference>
<keyword evidence="5 6" id="KW-0472">Membrane</keyword>
<dbReference type="InterPro" id="IPR036259">
    <property type="entry name" value="MFS_trans_sf"/>
</dbReference>
<keyword evidence="3 6" id="KW-0812">Transmembrane</keyword>
<feature type="non-terminal residue" evidence="7">
    <location>
        <position position="1"/>
    </location>
</feature>
<keyword evidence="4 6" id="KW-1133">Transmembrane helix</keyword>
<evidence type="ECO:0000313" key="7">
    <source>
        <dbReference type="EMBL" id="CAH1776037.1"/>
    </source>
</evidence>
<comment type="caution">
    <text evidence="7">The sequence shown here is derived from an EMBL/GenBank/DDBJ whole genome shotgun (WGS) entry which is preliminary data.</text>
</comment>
<sequence length="598" mass="64922">RTRLQLMRLSAAVCGIEFCYAAESAFVVPILLSIGMPITYMSLVWCCSPLLGFFIVPLLGSISDRCTCSLGRRRPFIITLSIGIICGLILVPHGKAIAKYFDPLGNETHLSSNITINGTINTTSDQRTGKPYLTGIILTSLGAVLLDFSADASQPSCRAYMLDVTNGGDHSTGLSTFTIFAGLGGTLGYIIGGIDWGSLTGNKSFISGQVAFVYAAVLVIYITCILVTVTSFPEKPFKRNIKSSHKIAKPHEEVESFTKVVDQNTAHNVFSIDNGATYQDDKIKSSESAINKAFIPDEDAKPELSKVTKENGGNEVSEIVLKVIPRHLDGQNSTKITDTAGITLEFETNRNAEHDISKATWEVDSEIDKPQNEDQSLIMYLKTIIKMPKSLAILCLTNFFCWMSLLSYSLYFTNFVGQSVYGGDPTAPEGSEKLALYQEGVQIGSWGMSLYSLSCSFYSLIIEKLVRRFSAKPVYVISQLVYTVGMIVMATVRHPIAVIVLSPTAGVMYATLLNMPYSLVAHYHINNKFSNTESKSTKEHTRGLGTDIAVVSSMVFYAQLLLSGSMGAIIEAVNTTMVPVIAAALFSLCGAISATQVV</sequence>
<dbReference type="Proteomes" id="UP000749559">
    <property type="component" value="Unassembled WGS sequence"/>
</dbReference>
<keyword evidence="2" id="KW-0813">Transport</keyword>
<dbReference type="OrthoDB" id="28755at2759"/>
<feature type="transmembrane region" description="Helical" evidence="6">
    <location>
        <begin position="576"/>
        <end position="595"/>
    </location>
</feature>
<feature type="transmembrane region" description="Helical" evidence="6">
    <location>
        <begin position="12"/>
        <end position="32"/>
    </location>
</feature>
<feature type="transmembrane region" description="Helical" evidence="6">
    <location>
        <begin position="391"/>
        <end position="411"/>
    </location>
</feature>
<evidence type="ECO:0000256" key="2">
    <source>
        <dbReference type="ARBA" id="ARBA00022448"/>
    </source>
</evidence>
<name>A0A8S4N5J6_OWEFU</name>
<feature type="transmembrane region" description="Helical" evidence="6">
    <location>
        <begin position="38"/>
        <end position="63"/>
    </location>
</feature>
<evidence type="ECO:0008006" key="9">
    <source>
        <dbReference type="Google" id="ProtNLM"/>
    </source>
</evidence>
<accession>A0A8S4N5J6</accession>
<gene>
    <name evidence="7" type="ORF">OFUS_LOCUS3262</name>
</gene>
<feature type="transmembrane region" description="Helical" evidence="6">
    <location>
        <begin position="443"/>
        <end position="462"/>
    </location>
</feature>
<dbReference type="Gene3D" id="1.20.1250.20">
    <property type="entry name" value="MFS general substrate transporter like domains"/>
    <property type="match status" value="2"/>
</dbReference>
<feature type="non-terminal residue" evidence="7">
    <location>
        <position position="598"/>
    </location>
</feature>
<feature type="transmembrane region" description="Helical" evidence="6">
    <location>
        <begin position="75"/>
        <end position="94"/>
    </location>
</feature>
<feature type="transmembrane region" description="Helical" evidence="6">
    <location>
        <begin position="171"/>
        <end position="191"/>
    </location>
</feature>